<sequence>MNRPPARDPEQRKQDTLHRLEHDEDVWVATAAPDGGTPYLVPLSFRWDGSTLLLATPATSPTGRNLKATGVTRLGVGPTRDVVMIEGTVETLAPADLSEREGDLFAAKCGFDPRRLTTSYLYFRVFPQRVQAWREADELDGRELMRAGKWLVAD</sequence>
<gene>
    <name evidence="2" type="ORF">M2283_001117</name>
</gene>
<dbReference type="Pfam" id="PF01243">
    <property type="entry name" value="PNPOx_N"/>
    <property type="match status" value="1"/>
</dbReference>
<reference evidence="2 3" key="1">
    <citation type="submission" date="2023-04" db="EMBL/GenBank/DDBJ databases">
        <title>Forest soil microbial communities from Buena Vista Peninsula, Colon Province, Panama.</title>
        <authorList>
            <person name="Bouskill N."/>
        </authorList>
    </citation>
    <scope>NUCLEOTIDE SEQUENCE [LARGE SCALE GENOMIC DNA]</scope>
    <source>
        <strain evidence="2 3">GGS1</strain>
    </source>
</reference>
<feature type="domain" description="Pyridoxamine 5'-phosphate oxidase N-terminal" evidence="1">
    <location>
        <begin position="25"/>
        <end position="101"/>
    </location>
</feature>
<dbReference type="EMBL" id="JARXVH010000002">
    <property type="protein sequence ID" value="MDH6213834.1"/>
    <property type="molecule type" value="Genomic_DNA"/>
</dbReference>
<evidence type="ECO:0000313" key="2">
    <source>
        <dbReference type="EMBL" id="MDH6213834.1"/>
    </source>
</evidence>
<comment type="caution">
    <text evidence="2">The sequence shown here is derived from an EMBL/GenBank/DDBJ whole genome shotgun (WGS) entry which is preliminary data.</text>
</comment>
<proteinExistence type="predicted"/>
<keyword evidence="3" id="KW-1185">Reference proteome</keyword>
<name>A0ABT6LC00_9ACTN</name>
<dbReference type="Proteomes" id="UP001160499">
    <property type="component" value="Unassembled WGS sequence"/>
</dbReference>
<dbReference type="InterPro" id="IPR012349">
    <property type="entry name" value="Split_barrel_FMN-bd"/>
</dbReference>
<evidence type="ECO:0000313" key="3">
    <source>
        <dbReference type="Proteomes" id="UP001160499"/>
    </source>
</evidence>
<protein>
    <recommendedName>
        <fullName evidence="1">Pyridoxamine 5'-phosphate oxidase N-terminal domain-containing protein</fullName>
    </recommendedName>
</protein>
<dbReference type="Gene3D" id="2.30.110.10">
    <property type="entry name" value="Electron Transport, Fmn-binding Protein, Chain A"/>
    <property type="match status" value="1"/>
</dbReference>
<dbReference type="SUPFAM" id="SSF50475">
    <property type="entry name" value="FMN-binding split barrel"/>
    <property type="match status" value="1"/>
</dbReference>
<accession>A0ABT6LC00</accession>
<organism evidence="2 3">
    <name type="scientific">Streptomyces pseudovenezuelae</name>
    <dbReference type="NCBI Taxonomy" id="67350"/>
    <lineage>
        <taxon>Bacteria</taxon>
        <taxon>Bacillati</taxon>
        <taxon>Actinomycetota</taxon>
        <taxon>Actinomycetes</taxon>
        <taxon>Kitasatosporales</taxon>
        <taxon>Streptomycetaceae</taxon>
        <taxon>Streptomyces</taxon>
        <taxon>Streptomyces aurantiacus group</taxon>
    </lineage>
</organism>
<dbReference type="RefSeq" id="WP_280874882.1">
    <property type="nucleotide sequence ID" value="NZ_JARXVH010000002.1"/>
</dbReference>
<dbReference type="InterPro" id="IPR011576">
    <property type="entry name" value="Pyridox_Oxase_N"/>
</dbReference>
<evidence type="ECO:0000259" key="1">
    <source>
        <dbReference type="Pfam" id="PF01243"/>
    </source>
</evidence>